<sequence length="466" mass="54876">MDFEILQAKIKKDPVLYENEYQNVIETYESMTCLPVIPDTSNYIRFISLTCHYYKSDISEVVLRHFDKITETDLKRNFFYYLGIIHRKKKLSKGQYIDCLFKCTFKLDLLRTANDLLYEFENQNHISQSNLHQILKITKKIEPFLENDSIINRKTALFFLIYIYDSYNILELNTVIINCLKDSSLQSMVVDYILELVPLEKSSDFKAKLTKNKKRGKKGFDYKKFRDEQAQLKLEKKIKKEKKFHQKKDVQDILDQAAPIIKTLNPENSQSEHQNIENIISNSNLYENMASLSKISKIITEMKNPHLIADLLFRQVSERKDTRQMRLKKLKVISLVKSYFKLSIDISTTLLRMIDPSSDDLPFVIHILIRSVEKSQMSSVISRIVQLFLRKPDSDMKCFGLNLLREIVLIDRSEPILEKIKDLADDTKNQKGKGVFYMYSMLMRAIKYGTTDNTSVEYHMKRRKLI</sequence>
<dbReference type="EMBL" id="LGUB01000215">
    <property type="protein sequence ID" value="KRH93792.1"/>
    <property type="molecule type" value="Genomic_DNA"/>
</dbReference>
<gene>
    <name evidence="1" type="ORF">M153_5710004709</name>
</gene>
<evidence type="ECO:0000313" key="1">
    <source>
        <dbReference type="EMBL" id="KRH93792.1"/>
    </source>
</evidence>
<comment type="caution">
    <text evidence="1">The sequence shown here is derived from an EMBL/GenBank/DDBJ whole genome shotgun (WGS) entry which is preliminary data.</text>
</comment>
<name>A0A0R0M4K6_9MICR</name>
<keyword evidence="2" id="KW-1185">Reference proteome</keyword>
<reference evidence="1 2" key="1">
    <citation type="submission" date="2015-07" db="EMBL/GenBank/DDBJ databases">
        <title>The genome of Pseudoloma neurophilia, a relevant intracellular parasite of the zebrafish.</title>
        <authorList>
            <person name="Ndikumana S."/>
            <person name="Pelin A."/>
            <person name="Sanders J."/>
            <person name="Corradi N."/>
        </authorList>
    </citation>
    <scope>NUCLEOTIDE SEQUENCE [LARGE SCALE GENOMIC DNA]</scope>
    <source>
        <strain evidence="1 2">MK1</strain>
    </source>
</reference>
<dbReference type="OrthoDB" id="2196187at2759"/>
<protein>
    <recommendedName>
        <fullName evidence="3">Protein SDA1</fullName>
    </recommendedName>
</protein>
<accession>A0A0R0M4K6</accession>
<organism evidence="1 2">
    <name type="scientific">Pseudoloma neurophilia</name>
    <dbReference type="NCBI Taxonomy" id="146866"/>
    <lineage>
        <taxon>Eukaryota</taxon>
        <taxon>Fungi</taxon>
        <taxon>Fungi incertae sedis</taxon>
        <taxon>Microsporidia</taxon>
        <taxon>Pseudoloma</taxon>
    </lineage>
</organism>
<dbReference type="AlphaFoldDB" id="A0A0R0M4K6"/>
<dbReference type="VEuPathDB" id="MicrosporidiaDB:M153_5710004709"/>
<proteinExistence type="predicted"/>
<dbReference type="Proteomes" id="UP000051530">
    <property type="component" value="Unassembled WGS sequence"/>
</dbReference>
<evidence type="ECO:0008006" key="3">
    <source>
        <dbReference type="Google" id="ProtNLM"/>
    </source>
</evidence>
<evidence type="ECO:0000313" key="2">
    <source>
        <dbReference type="Proteomes" id="UP000051530"/>
    </source>
</evidence>